<evidence type="ECO:0000256" key="5">
    <source>
        <dbReference type="ARBA" id="ARBA00023012"/>
    </source>
</evidence>
<organism evidence="9 10">
    <name type="scientific">Staphylococcus hyicus</name>
    <dbReference type="NCBI Taxonomy" id="1284"/>
    <lineage>
        <taxon>Bacteria</taxon>
        <taxon>Bacillati</taxon>
        <taxon>Bacillota</taxon>
        <taxon>Bacilli</taxon>
        <taxon>Bacillales</taxon>
        <taxon>Staphylococcaceae</taxon>
        <taxon>Staphylococcus</taxon>
    </lineage>
</organism>
<feature type="transmembrane region" description="Helical" evidence="7">
    <location>
        <begin position="47"/>
        <end position="73"/>
    </location>
</feature>
<keyword evidence="7" id="KW-0812">Transmembrane</keyword>
<feature type="coiled-coil region" evidence="6">
    <location>
        <begin position="128"/>
        <end position="155"/>
    </location>
</feature>
<dbReference type="PANTHER" id="PTHR24421">
    <property type="entry name" value="NITRATE/NITRITE SENSOR PROTEIN NARX-RELATED"/>
    <property type="match status" value="1"/>
</dbReference>
<dbReference type="Pfam" id="PF07730">
    <property type="entry name" value="HisKA_3"/>
    <property type="match status" value="1"/>
</dbReference>
<gene>
    <name evidence="9" type="ORF">BUZ57_11105</name>
</gene>
<dbReference type="SUPFAM" id="SSF55874">
    <property type="entry name" value="ATPase domain of HSP90 chaperone/DNA topoisomerase II/histidine kinase"/>
    <property type="match status" value="1"/>
</dbReference>
<evidence type="ECO:0000256" key="2">
    <source>
        <dbReference type="ARBA" id="ARBA00012438"/>
    </source>
</evidence>
<dbReference type="STRING" id="1284.SHYC_07795"/>
<protein>
    <recommendedName>
        <fullName evidence="2">histidine kinase</fullName>
        <ecNumber evidence="2">2.7.13.3</ecNumber>
    </recommendedName>
</protein>
<evidence type="ECO:0000256" key="7">
    <source>
        <dbReference type="SAM" id="Phobius"/>
    </source>
</evidence>
<feature type="domain" description="Signal transduction histidine kinase subgroup 3 dimerisation and phosphoacceptor" evidence="8">
    <location>
        <begin position="157"/>
        <end position="219"/>
    </location>
</feature>
<evidence type="ECO:0000259" key="8">
    <source>
        <dbReference type="Pfam" id="PF07730"/>
    </source>
</evidence>
<keyword evidence="5" id="KW-0902">Two-component regulatory system</keyword>
<evidence type="ECO:0000256" key="6">
    <source>
        <dbReference type="SAM" id="Coils"/>
    </source>
</evidence>
<evidence type="ECO:0000313" key="10">
    <source>
        <dbReference type="Proteomes" id="UP000285625"/>
    </source>
</evidence>
<keyword evidence="3" id="KW-0808">Transferase</keyword>
<keyword evidence="7" id="KW-0472">Membrane</keyword>
<dbReference type="EMBL" id="QXVO01000046">
    <property type="protein sequence ID" value="RIO43265.1"/>
    <property type="molecule type" value="Genomic_DNA"/>
</dbReference>
<evidence type="ECO:0000313" key="9">
    <source>
        <dbReference type="EMBL" id="RIO43265.1"/>
    </source>
</evidence>
<feature type="transmembrane region" description="Helical" evidence="7">
    <location>
        <begin position="15"/>
        <end position="35"/>
    </location>
</feature>
<keyword evidence="4" id="KW-0418">Kinase</keyword>
<proteinExistence type="predicted"/>
<feature type="transmembrane region" description="Helical" evidence="7">
    <location>
        <begin position="79"/>
        <end position="104"/>
    </location>
</feature>
<dbReference type="GO" id="GO:0046983">
    <property type="term" value="F:protein dimerization activity"/>
    <property type="evidence" value="ECO:0007669"/>
    <property type="project" value="InterPro"/>
</dbReference>
<dbReference type="PANTHER" id="PTHR24421:SF63">
    <property type="entry name" value="SENSOR HISTIDINE KINASE DESK"/>
    <property type="match status" value="1"/>
</dbReference>
<evidence type="ECO:0000256" key="4">
    <source>
        <dbReference type="ARBA" id="ARBA00022777"/>
    </source>
</evidence>
<dbReference type="Gene3D" id="3.30.565.10">
    <property type="entry name" value="Histidine kinase-like ATPase, C-terminal domain"/>
    <property type="match status" value="1"/>
</dbReference>
<comment type="catalytic activity">
    <reaction evidence="1">
        <text>ATP + protein L-histidine = ADP + protein N-phospho-L-histidine.</text>
        <dbReference type="EC" id="2.7.13.3"/>
    </reaction>
</comment>
<keyword evidence="7" id="KW-1133">Transmembrane helix</keyword>
<feature type="transmembrane region" description="Helical" evidence="7">
    <location>
        <begin position="111"/>
        <end position="130"/>
    </location>
</feature>
<reference evidence="9 10" key="1">
    <citation type="journal article" date="2016" name="Front. Microbiol.">
        <title>Comprehensive Phylogenetic Analysis of Bovine Non-aureus Staphylococci Species Based on Whole-Genome Sequencing.</title>
        <authorList>
            <person name="Naushad S."/>
            <person name="Barkema H.W."/>
            <person name="Luby C."/>
            <person name="Condas L.A."/>
            <person name="Nobrega D.B."/>
            <person name="Carson D.A."/>
            <person name="De Buck J."/>
        </authorList>
    </citation>
    <scope>NUCLEOTIDE SEQUENCE [LARGE SCALE GENOMIC DNA]</scope>
    <source>
        <strain evidence="9 10">SNUC 5959</strain>
    </source>
</reference>
<name>A0A418JGJ3_STAHY</name>
<dbReference type="InterPro" id="IPR036890">
    <property type="entry name" value="HATPase_C_sf"/>
</dbReference>
<dbReference type="GO" id="GO:0016020">
    <property type="term" value="C:membrane"/>
    <property type="evidence" value="ECO:0007669"/>
    <property type="project" value="InterPro"/>
</dbReference>
<comment type="caution">
    <text evidence="9">The sequence shown here is derived from an EMBL/GenBank/DDBJ whole genome shotgun (WGS) entry which is preliminary data.</text>
</comment>
<dbReference type="Proteomes" id="UP000285625">
    <property type="component" value="Unassembled WGS sequence"/>
</dbReference>
<keyword evidence="6" id="KW-0175">Coiled coil</keyword>
<dbReference type="AlphaFoldDB" id="A0A418JGJ3"/>
<evidence type="ECO:0000256" key="3">
    <source>
        <dbReference type="ARBA" id="ARBA00022679"/>
    </source>
</evidence>
<dbReference type="InterPro" id="IPR011712">
    <property type="entry name" value="Sig_transdc_His_kin_sub3_dim/P"/>
</dbReference>
<dbReference type="GO" id="GO:0000155">
    <property type="term" value="F:phosphorelay sensor kinase activity"/>
    <property type="evidence" value="ECO:0007669"/>
    <property type="project" value="InterPro"/>
</dbReference>
<sequence length="345" mass="39726">MPIVTLYLNHQTKSLIVSIVIWFIFMLTTCLLTFLTLNELKRYLDWIIAIHCCCIVSLAFFINPSIVILFVFLTFYLPIYFFNVLSRLILVSYFVSLFAIMLLTCVLFKALIVYVIIIECILIASFIINYKNEEKHVLEQRIQHQEQQINTLLAEQERQRIAQDLHDTLGHVFASIAIKSELAQNLIASQPHQSKVQMEDIQTISKDTLNQVRRIVDHVKWITFESEVERMEQLLLQANVQFKVNGTELLKHCSIQKQTTLAMILREAMNNVIKHSKADCVILSIKEHKRMVEIVIQDNGAMLKDANVTLKSIAERVNTLNGNLKVVTSDSGLKLLIWVQKGELA</sequence>
<accession>A0A418JGJ3</accession>
<evidence type="ECO:0000256" key="1">
    <source>
        <dbReference type="ARBA" id="ARBA00000085"/>
    </source>
</evidence>
<dbReference type="EC" id="2.7.13.3" evidence="2"/>
<dbReference type="InterPro" id="IPR050482">
    <property type="entry name" value="Sensor_HK_TwoCompSys"/>
</dbReference>
<dbReference type="Gene3D" id="1.20.5.1930">
    <property type="match status" value="1"/>
</dbReference>